<feature type="domain" description="EMC1 first beta-propeller" evidence="14">
    <location>
        <begin position="25"/>
        <end position="423"/>
    </location>
</feature>
<protein>
    <recommendedName>
        <fullName evidence="4">ER membrane protein complex subunit 1</fullName>
    </recommendedName>
</protein>
<dbReference type="Proteomes" id="UP001162541">
    <property type="component" value="Chromosome 1"/>
</dbReference>
<evidence type="ECO:0000256" key="2">
    <source>
        <dbReference type="ARBA" id="ARBA00007904"/>
    </source>
</evidence>
<name>A0A176VXH6_MARPO</name>
<dbReference type="InterPro" id="IPR058545">
    <property type="entry name" value="Beta-prop_EMC1_1st"/>
</dbReference>
<dbReference type="EMBL" id="AP019866">
    <property type="protein sequence ID" value="BBM98901.1"/>
    <property type="molecule type" value="Genomic_DNA"/>
</dbReference>
<keyword evidence="5 11" id="KW-0812">Transmembrane</keyword>
<reference evidence="18" key="3">
    <citation type="journal article" date="2020" name="Curr. Biol.">
        <title>Chromatin organization in early land plants reveals an ancestral association between H3K27me3, transposons, and constitutive heterochromatin.</title>
        <authorList>
            <person name="Montgomery S.A."/>
            <person name="Tanizawa Y."/>
            <person name="Galik B."/>
            <person name="Wang N."/>
            <person name="Ito T."/>
            <person name="Mochizuki T."/>
            <person name="Akimcheva S."/>
            <person name="Bowman J.L."/>
            <person name="Cognat V."/>
            <person name="Marechal-Drouard L."/>
            <person name="Ekker H."/>
            <person name="Hong S.F."/>
            <person name="Kohchi T."/>
            <person name="Lin S.S."/>
            <person name="Liu L.D."/>
            <person name="Nakamura Y."/>
            <person name="Valeeva L.R."/>
            <person name="Shakirov E.V."/>
            <person name="Shippen D.E."/>
            <person name="Wei W.L."/>
            <person name="Yagura M."/>
            <person name="Yamaoka S."/>
            <person name="Yamato K.T."/>
            <person name="Liu C."/>
            <person name="Berger F."/>
        </authorList>
    </citation>
    <scope>NUCLEOTIDE SEQUENCE [LARGE SCALE GENOMIC DNA]</scope>
    <source>
        <strain evidence="18">Tak-1</strain>
    </source>
</reference>
<keyword evidence="7" id="KW-0256">Endoplasmic reticulum</keyword>
<dbReference type="Pfam" id="PF25293">
    <property type="entry name" value="Beta-prop_EMC1_N"/>
    <property type="match status" value="1"/>
</dbReference>
<evidence type="ECO:0000313" key="15">
    <source>
        <dbReference type="EMBL" id="BBM98901.1"/>
    </source>
</evidence>
<dbReference type="InterPro" id="IPR011678">
    <property type="entry name" value="EMC1_C"/>
</dbReference>
<dbReference type="GO" id="GO:0034975">
    <property type="term" value="P:protein folding in endoplasmic reticulum"/>
    <property type="evidence" value="ECO:0007669"/>
    <property type="project" value="TreeGrafter"/>
</dbReference>
<feature type="domain" description="ER membrane protein complex subunit 1 C-terminal" evidence="13">
    <location>
        <begin position="781"/>
        <end position="997"/>
    </location>
</feature>
<evidence type="ECO:0000259" key="14">
    <source>
        <dbReference type="Pfam" id="PF25293"/>
    </source>
</evidence>
<dbReference type="Gene3D" id="2.130.10.10">
    <property type="entry name" value="YVTN repeat-like/Quinoprotein amine dehydrogenase"/>
    <property type="match status" value="1"/>
</dbReference>
<keyword evidence="9 11" id="KW-0472">Membrane</keyword>
<evidence type="ECO:0000313" key="18">
    <source>
        <dbReference type="Proteomes" id="UP001162541"/>
    </source>
</evidence>
<dbReference type="PANTHER" id="PTHR21573">
    <property type="entry name" value="ER MEMBRANE PROTEIN COMPLEX SUBUNIT 1"/>
    <property type="match status" value="1"/>
</dbReference>
<evidence type="ECO:0000259" key="13">
    <source>
        <dbReference type="Pfam" id="PF07774"/>
    </source>
</evidence>
<dbReference type="GO" id="GO:0072546">
    <property type="term" value="C:EMC complex"/>
    <property type="evidence" value="ECO:0007669"/>
    <property type="project" value="InterPro"/>
</dbReference>
<comment type="similarity">
    <text evidence="2">Belongs to the EMC1 family.</text>
</comment>
<evidence type="ECO:0000256" key="6">
    <source>
        <dbReference type="ARBA" id="ARBA00022729"/>
    </source>
</evidence>
<keyword evidence="10" id="KW-0325">Glycoprotein</keyword>
<feature type="chain" id="PRO_5042333751" description="ER membrane protein complex subunit 1" evidence="12">
    <location>
        <begin position="26"/>
        <end position="998"/>
    </location>
</feature>
<accession>A0A176VXH6</accession>
<keyword evidence="6 12" id="KW-0732">Signal</keyword>
<evidence type="ECO:0000256" key="7">
    <source>
        <dbReference type="ARBA" id="ARBA00022824"/>
    </source>
</evidence>
<dbReference type="EMBL" id="LVLJ01002413">
    <property type="protein sequence ID" value="OAE25051.1"/>
    <property type="molecule type" value="Genomic_DNA"/>
</dbReference>
<dbReference type="Proteomes" id="UP000077202">
    <property type="component" value="Unassembled WGS sequence"/>
</dbReference>
<evidence type="ECO:0000256" key="10">
    <source>
        <dbReference type="ARBA" id="ARBA00023180"/>
    </source>
</evidence>
<evidence type="ECO:0000256" key="11">
    <source>
        <dbReference type="SAM" id="Phobius"/>
    </source>
</evidence>
<dbReference type="InterPro" id="IPR015943">
    <property type="entry name" value="WD40/YVTN_repeat-like_dom_sf"/>
</dbReference>
<dbReference type="InterPro" id="IPR026895">
    <property type="entry name" value="EMC1"/>
</dbReference>
<dbReference type="Pfam" id="PF07774">
    <property type="entry name" value="EMC1_C"/>
    <property type="match status" value="1"/>
</dbReference>
<comment type="subunit">
    <text evidence="3">Component of the ER membrane protein complex (EMC).</text>
</comment>
<reference evidence="16 17" key="1">
    <citation type="submission" date="2016-03" db="EMBL/GenBank/DDBJ databases">
        <title>Mechanisms controlling the formation of the plant cell surface in tip-growing cells are functionally conserved among land plants.</title>
        <authorList>
            <person name="Honkanen S."/>
            <person name="Jones V.A."/>
            <person name="Morieri G."/>
            <person name="Champion C."/>
            <person name="Hetherington A.J."/>
            <person name="Kelly S."/>
            <person name="Saint-Marcoux D."/>
            <person name="Proust H."/>
            <person name="Prescott H."/>
            <person name="Dolan L."/>
        </authorList>
    </citation>
    <scope>NUCLEOTIDE SEQUENCE [LARGE SCALE GENOMIC DNA]</scope>
    <source>
        <strain evidence="17">cv. Tak-1 and cv. Tak-2</strain>
        <tissue evidence="16">Whole gametophyte</tissue>
    </source>
</reference>
<dbReference type="InterPro" id="IPR011047">
    <property type="entry name" value="Quinoprotein_ADH-like_sf"/>
</dbReference>
<feature type="transmembrane region" description="Helical" evidence="11">
    <location>
        <begin position="965"/>
        <end position="988"/>
    </location>
</feature>
<gene>
    <name evidence="16" type="ORF">AXG93_4094s1010</name>
    <name evidence="15" type="ORF">Mp_1g17050</name>
</gene>
<comment type="subcellular location">
    <subcellularLocation>
        <location evidence="1">Endoplasmic reticulum membrane</location>
        <topology evidence="1">Single-pass type I membrane protein</topology>
    </subcellularLocation>
</comment>
<keyword evidence="17" id="KW-1185">Reference proteome</keyword>
<evidence type="ECO:0000256" key="3">
    <source>
        <dbReference type="ARBA" id="ARBA00011276"/>
    </source>
</evidence>
<evidence type="ECO:0000256" key="1">
    <source>
        <dbReference type="ARBA" id="ARBA00004115"/>
    </source>
</evidence>
<evidence type="ECO:0000313" key="17">
    <source>
        <dbReference type="Proteomes" id="UP000077202"/>
    </source>
</evidence>
<organism evidence="16 17">
    <name type="scientific">Marchantia polymorpha subsp. ruderalis</name>
    <dbReference type="NCBI Taxonomy" id="1480154"/>
    <lineage>
        <taxon>Eukaryota</taxon>
        <taxon>Viridiplantae</taxon>
        <taxon>Streptophyta</taxon>
        <taxon>Embryophyta</taxon>
        <taxon>Marchantiophyta</taxon>
        <taxon>Marchantiopsida</taxon>
        <taxon>Marchantiidae</taxon>
        <taxon>Marchantiales</taxon>
        <taxon>Marchantiaceae</taxon>
        <taxon>Marchantia</taxon>
    </lineage>
</organism>
<evidence type="ECO:0000256" key="5">
    <source>
        <dbReference type="ARBA" id="ARBA00022692"/>
    </source>
</evidence>
<dbReference type="PANTHER" id="PTHR21573:SF0">
    <property type="entry name" value="ER MEMBRANE PROTEIN COMPLEX SUBUNIT 1"/>
    <property type="match status" value="1"/>
</dbReference>
<feature type="signal peptide" evidence="12">
    <location>
        <begin position="1"/>
        <end position="25"/>
    </location>
</feature>
<dbReference type="AlphaFoldDB" id="A0A176VXH6"/>
<evidence type="ECO:0000313" key="16">
    <source>
        <dbReference type="EMBL" id="OAE25051.1"/>
    </source>
</evidence>
<sequence>MNLQVLQQTALGVLILCSIWICCDALYEDQVGVWDWHQQYIGKVKHAVFQTQGSGRKRVIVGTEEDAIASLNLRTGEVYWRRVLGEGDSVNALDIINGKYVISLSKDGSNVRAWHLPDGALVWESLLLPSMGSVASLLVLPVDINNDRMNDMLIFSGSMLYALSCHDGGIIWKADLQALREDLVIKKVSLSSDGTLFGVGFSDVSGLVIVEIDLRFGHIRKINPVGISKALDTKELMLVNGVAVALDAAFTTVVTALIKTGGDVKIVETLLSDLVSAEVKSAQILSTTLEGAVAFQVNGKVVVVKVDSATGQLDVLEVFESSVVLSNSLNVVESKHATAIVEPTEDGGSIGKFSLRVVYANSWSVDAAKDSVSLESHRGLIRKVFLNAYLRTDRSYGFRALVVGEDDSLSLLQQGEVVWTREDGLASIIDTWTSELPLERDRHPVSEVEHDLADWLRGHWLKLKATLFLASAEELAAVQALRLHSSDKTKMARDHNGFRKLLIVLTKAGKVIALHTGDGRIVWSVLLPSLRAESGISKVPLKLMPWQVPHQHALDENPVVLVVGRSKGISDSTGILSWVDVYKGKELRSSKLNFPVKLMIPLPFTDTSEQRLHLFIDDKQKAHVFPATEESLSLFLKHKANVVYHIVDKEKGTIVGYTIKNMVDGITEGETDGHVFHTEPIWSVIFPSETEVISTVVTRRPDEAVHTQSKILGSRDVLYKYLNKNMIFVATVTPKAAQHIGSATPEEAGLVAYLIDTVTGRVLHRVSHPFMQGPVHAVFNENWVVYHYFNLKMYRYEMSVIEIYDQNRMGDKGVLQLMLGRHNASSPVSSYSIPSIEVKTQTYFFTFSVKAMTVTSTARGITGKHILVGTVNDQVLALDKRFFDPRRTVSPSQAEREEGIIPLTDAIPIFPQSYITHVHQVEGLRGILTVPARLESTSLVFTYGLDLFFTRTAPSRTYDSLTEDFSYALLLITIVALIIGIVVTWILSERKELGEKWK</sequence>
<dbReference type="SUPFAM" id="SSF50998">
    <property type="entry name" value="Quinoprotein alcohol dehydrogenase-like"/>
    <property type="match status" value="1"/>
</dbReference>
<evidence type="ECO:0000256" key="9">
    <source>
        <dbReference type="ARBA" id="ARBA00023136"/>
    </source>
</evidence>
<evidence type="ECO:0000256" key="12">
    <source>
        <dbReference type="SAM" id="SignalP"/>
    </source>
</evidence>
<proteinExistence type="inferred from homology"/>
<evidence type="ECO:0000256" key="4">
    <source>
        <dbReference type="ARBA" id="ARBA00020824"/>
    </source>
</evidence>
<keyword evidence="8 11" id="KW-1133">Transmembrane helix</keyword>
<reference evidence="15" key="2">
    <citation type="journal article" date="2019" name="Curr. Biol.">
        <title>Chromatin organization in early land plants reveals an ancestral association between H3K27me3, transposons, and constitutive heterochromatin.</title>
        <authorList>
            <person name="Montgomery S.A."/>
            <person name="Tanizawa Y."/>
            <person name="Galik B."/>
            <person name="Wang N."/>
            <person name="Ito T."/>
            <person name="Mochizuki T."/>
            <person name="Akimcheva S."/>
            <person name="Bowman J."/>
            <person name="Cognat V."/>
            <person name="Drouard L."/>
            <person name="Ekker H."/>
            <person name="Houng S."/>
            <person name="Kohchi T."/>
            <person name="Lin S."/>
            <person name="Liu L.D."/>
            <person name="Nakamura Y."/>
            <person name="Valeeva L.R."/>
            <person name="Shakirov E.V."/>
            <person name="Shippen D.E."/>
            <person name="Wei W."/>
            <person name="Yagura M."/>
            <person name="Yamaoka S."/>
            <person name="Yamato K.T."/>
            <person name="Liu C."/>
            <person name="Berger F."/>
        </authorList>
    </citation>
    <scope>NUCLEOTIDE SEQUENCE [LARGE SCALE GENOMIC DNA]</scope>
    <source>
        <strain evidence="15">Tak-1</strain>
    </source>
</reference>
<evidence type="ECO:0000256" key="8">
    <source>
        <dbReference type="ARBA" id="ARBA00022989"/>
    </source>
</evidence>